<dbReference type="Gene3D" id="3.40.50.150">
    <property type="entry name" value="Vaccinia Virus protein VP39"/>
    <property type="match status" value="1"/>
</dbReference>
<evidence type="ECO:0000313" key="2">
    <source>
        <dbReference type="EMBL" id="MFC7668281.1"/>
    </source>
</evidence>
<dbReference type="SUPFAM" id="SSF53335">
    <property type="entry name" value="S-adenosyl-L-methionine-dependent methyltransferases"/>
    <property type="match status" value="1"/>
</dbReference>
<dbReference type="RefSeq" id="WP_380203467.1">
    <property type="nucleotide sequence ID" value="NZ_JBHTEK010000001.1"/>
</dbReference>
<dbReference type="Pfam" id="PF01564">
    <property type="entry name" value="Spermine_synth"/>
    <property type="match status" value="1"/>
</dbReference>
<proteinExistence type="predicted"/>
<dbReference type="PANTHER" id="PTHR43317:SF1">
    <property type="entry name" value="THERMOSPERMINE SYNTHASE ACAULIS5"/>
    <property type="match status" value="1"/>
</dbReference>
<keyword evidence="1" id="KW-0620">Polyamine biosynthesis</keyword>
<protein>
    <submittedName>
        <fullName evidence="2">Spermidine synthase</fullName>
    </submittedName>
</protein>
<gene>
    <name evidence="2" type="ORF">ACFQT0_13505</name>
</gene>
<dbReference type="InterPro" id="IPR029063">
    <property type="entry name" value="SAM-dependent_MTases_sf"/>
</dbReference>
<evidence type="ECO:0000313" key="3">
    <source>
        <dbReference type="Proteomes" id="UP001596513"/>
    </source>
</evidence>
<dbReference type="NCBIfam" id="NF037959">
    <property type="entry name" value="MFS_SpdSyn"/>
    <property type="match status" value="1"/>
</dbReference>
<comment type="caution">
    <text evidence="2">The sequence shown here is derived from an EMBL/GenBank/DDBJ whole genome shotgun (WGS) entry which is preliminary data.</text>
</comment>
<sequence>MNFLQRIVSYVYPLTRKIKSEYNGELELTLTNGRKILDSANANYSYGSLQRILKVALTKIDLVATQNILLLGLGGGSVVATLRNDFQFNGRITAVEIDPAVIRIAKEEFEIIPAENLHIVCADAFKFIKESSEKHDLIIVDLFIDNRVPDQFLSREFWHSIRLKTGPNGYLIFNTIADTTNAGVVKSELSRLGYAVQEYAQVEGTNTIFIGHCR</sequence>
<evidence type="ECO:0000256" key="1">
    <source>
        <dbReference type="ARBA" id="ARBA00023115"/>
    </source>
</evidence>
<reference evidence="3" key="1">
    <citation type="journal article" date="2019" name="Int. J. Syst. Evol. Microbiol.">
        <title>The Global Catalogue of Microorganisms (GCM) 10K type strain sequencing project: providing services to taxonomists for standard genome sequencing and annotation.</title>
        <authorList>
            <consortium name="The Broad Institute Genomics Platform"/>
            <consortium name="The Broad Institute Genome Sequencing Center for Infectious Disease"/>
            <person name="Wu L."/>
            <person name="Ma J."/>
        </authorList>
    </citation>
    <scope>NUCLEOTIDE SEQUENCE [LARGE SCALE GENOMIC DNA]</scope>
    <source>
        <strain evidence="3">JCM 19635</strain>
    </source>
</reference>
<dbReference type="Proteomes" id="UP001596513">
    <property type="component" value="Unassembled WGS sequence"/>
</dbReference>
<accession>A0ABW2U625</accession>
<name>A0ABW2U625_9BACT</name>
<dbReference type="CDD" id="cd02440">
    <property type="entry name" value="AdoMet_MTases"/>
    <property type="match status" value="1"/>
</dbReference>
<dbReference type="EMBL" id="JBHTEK010000001">
    <property type="protein sequence ID" value="MFC7668281.1"/>
    <property type="molecule type" value="Genomic_DNA"/>
</dbReference>
<dbReference type="PANTHER" id="PTHR43317">
    <property type="entry name" value="THERMOSPERMINE SYNTHASE ACAULIS5"/>
    <property type="match status" value="1"/>
</dbReference>
<organism evidence="2 3">
    <name type="scientific">Hymenobacter humi</name>
    <dbReference type="NCBI Taxonomy" id="1411620"/>
    <lineage>
        <taxon>Bacteria</taxon>
        <taxon>Pseudomonadati</taxon>
        <taxon>Bacteroidota</taxon>
        <taxon>Cytophagia</taxon>
        <taxon>Cytophagales</taxon>
        <taxon>Hymenobacteraceae</taxon>
        <taxon>Hymenobacter</taxon>
    </lineage>
</organism>
<keyword evidence="3" id="KW-1185">Reference proteome</keyword>